<dbReference type="PANTHER" id="PTHR10434:SF11">
    <property type="entry name" value="1-ACYL-SN-GLYCEROL-3-PHOSPHATE ACYLTRANSFERASE"/>
    <property type="match status" value="1"/>
</dbReference>
<accession>A0A3E0IB37</accession>
<comment type="caution">
    <text evidence="4">The sequence shown here is derived from an EMBL/GenBank/DDBJ whole genome shotgun (WGS) entry which is preliminary data.</text>
</comment>
<dbReference type="SMART" id="SM00563">
    <property type="entry name" value="PlsC"/>
    <property type="match status" value="1"/>
</dbReference>
<reference evidence="4 5" key="1">
    <citation type="submission" date="2018-08" db="EMBL/GenBank/DDBJ databases">
        <title>Genomic Encyclopedia of Archaeal and Bacterial Type Strains, Phase II (KMG-II): from individual species to whole genera.</title>
        <authorList>
            <person name="Goeker M."/>
        </authorList>
    </citation>
    <scope>NUCLEOTIDE SEQUENCE [LARGE SCALE GENOMIC DNA]</scope>
    <source>
        <strain evidence="4 5">DSM 45791</strain>
    </source>
</reference>
<dbReference type="InterPro" id="IPR002123">
    <property type="entry name" value="Plipid/glycerol_acylTrfase"/>
</dbReference>
<dbReference type="SUPFAM" id="SSF69593">
    <property type="entry name" value="Glycerol-3-phosphate (1)-acyltransferase"/>
    <property type="match status" value="1"/>
</dbReference>
<dbReference type="Pfam" id="PF01553">
    <property type="entry name" value="Acyltransferase"/>
    <property type="match status" value="1"/>
</dbReference>
<dbReference type="GO" id="GO:0005886">
    <property type="term" value="C:plasma membrane"/>
    <property type="evidence" value="ECO:0007669"/>
    <property type="project" value="TreeGrafter"/>
</dbReference>
<evidence type="ECO:0000313" key="4">
    <source>
        <dbReference type="EMBL" id="REH55932.1"/>
    </source>
</evidence>
<dbReference type="EMBL" id="QUNO01000001">
    <property type="protein sequence ID" value="REH55932.1"/>
    <property type="molecule type" value="Genomic_DNA"/>
</dbReference>
<evidence type="ECO:0000256" key="2">
    <source>
        <dbReference type="ARBA" id="ARBA00023315"/>
    </source>
</evidence>
<proteinExistence type="predicted"/>
<gene>
    <name evidence="4" type="ORF">BCF44_101960</name>
</gene>
<dbReference type="GO" id="GO:0003841">
    <property type="term" value="F:1-acylglycerol-3-phosphate O-acyltransferase activity"/>
    <property type="evidence" value="ECO:0007669"/>
    <property type="project" value="TreeGrafter"/>
</dbReference>
<sequence>MLYWFMKRVAGRLGRAVYRPKVEGLENIPETGPVMLASNHLAFVDSIVIPMVVPRRVNFLAKAEYFEGKGIKGALMRGFFGGLGHIPVQRGSGRAARAALDTAEEVLNKGGAFAIYPEGTRSLDGRLYRGHAGVARIALATGAPVVPVGLIGTDKVQRNGKGMPRIRPMTVRFGKPLDFSRYEGMAESTMIHRAVTDEIMYAILELTGQEYVDSYRPHPKAA</sequence>
<dbReference type="GO" id="GO:0006654">
    <property type="term" value="P:phosphatidic acid biosynthetic process"/>
    <property type="evidence" value="ECO:0007669"/>
    <property type="project" value="TreeGrafter"/>
</dbReference>
<keyword evidence="2 4" id="KW-0012">Acyltransferase</keyword>
<protein>
    <submittedName>
        <fullName evidence="4">1-acyl-sn-glycerol-3-phosphate acyltransferase</fullName>
    </submittedName>
</protein>
<dbReference type="RefSeq" id="WP_116172754.1">
    <property type="nucleotide sequence ID" value="NZ_CP144375.1"/>
</dbReference>
<dbReference type="Proteomes" id="UP000256269">
    <property type="component" value="Unassembled WGS sequence"/>
</dbReference>
<feature type="domain" description="Phospholipid/glycerol acyltransferase" evidence="3">
    <location>
        <begin position="34"/>
        <end position="153"/>
    </location>
</feature>
<name>A0A3E0IB37_9PSEU</name>
<keyword evidence="5" id="KW-1185">Reference proteome</keyword>
<evidence type="ECO:0000256" key="1">
    <source>
        <dbReference type="ARBA" id="ARBA00022679"/>
    </source>
</evidence>
<dbReference type="OrthoDB" id="9808424at2"/>
<dbReference type="PANTHER" id="PTHR10434">
    <property type="entry name" value="1-ACYL-SN-GLYCEROL-3-PHOSPHATE ACYLTRANSFERASE"/>
    <property type="match status" value="1"/>
</dbReference>
<keyword evidence="1 4" id="KW-0808">Transferase</keyword>
<dbReference type="AlphaFoldDB" id="A0A3E0IB37"/>
<dbReference type="CDD" id="cd07989">
    <property type="entry name" value="LPLAT_AGPAT-like"/>
    <property type="match status" value="1"/>
</dbReference>
<evidence type="ECO:0000259" key="3">
    <source>
        <dbReference type="SMART" id="SM00563"/>
    </source>
</evidence>
<organism evidence="4 5">
    <name type="scientific">Kutzneria buriramensis</name>
    <dbReference type="NCBI Taxonomy" id="1045776"/>
    <lineage>
        <taxon>Bacteria</taxon>
        <taxon>Bacillati</taxon>
        <taxon>Actinomycetota</taxon>
        <taxon>Actinomycetes</taxon>
        <taxon>Pseudonocardiales</taxon>
        <taxon>Pseudonocardiaceae</taxon>
        <taxon>Kutzneria</taxon>
    </lineage>
</organism>
<evidence type="ECO:0000313" key="5">
    <source>
        <dbReference type="Proteomes" id="UP000256269"/>
    </source>
</evidence>